<feature type="region of interest" description="Disordered" evidence="13">
    <location>
        <begin position="675"/>
        <end position="747"/>
    </location>
</feature>
<feature type="region of interest" description="Disordered" evidence="13">
    <location>
        <begin position="789"/>
        <end position="837"/>
    </location>
</feature>
<keyword evidence="8" id="KW-0445">Lipid transport</keyword>
<evidence type="ECO:0000256" key="12">
    <source>
        <dbReference type="ARBA" id="ARBA00024631"/>
    </source>
</evidence>
<comment type="subcellular location">
    <subcellularLocation>
        <location evidence="1">Endoplasmic reticulum membrane</location>
        <topology evidence="1">Peripheral membrane protein</topology>
    </subcellularLocation>
    <subcellularLocation>
        <location evidence="2">Preautophagosomal structure membrane</location>
        <topology evidence="2">Peripheral membrane protein</topology>
    </subcellularLocation>
</comment>
<evidence type="ECO:0000256" key="6">
    <source>
        <dbReference type="ARBA" id="ARBA00022824"/>
    </source>
</evidence>
<keyword evidence="5" id="KW-0813">Transport</keyword>
<feature type="region of interest" description="Disordered" evidence="13">
    <location>
        <begin position="861"/>
        <end position="886"/>
    </location>
</feature>
<dbReference type="EMBL" id="BPQB01000005">
    <property type="protein sequence ID" value="GJE87153.1"/>
    <property type="molecule type" value="Genomic_DNA"/>
</dbReference>
<dbReference type="PANTHER" id="PTHR13190:SF1">
    <property type="entry name" value="AUTOPHAGY-RELATED 2, ISOFORM A"/>
    <property type="match status" value="1"/>
</dbReference>
<evidence type="ECO:0000256" key="5">
    <source>
        <dbReference type="ARBA" id="ARBA00022448"/>
    </source>
</evidence>
<comment type="catalytic activity">
    <reaction evidence="10">
        <text>a 1,2-diacyl-sn-glycero-3-phospho-L-serine(in) = a 1,2-diacyl-sn-glycero-3-phospho-L-serine(out)</text>
        <dbReference type="Rhea" id="RHEA:38663"/>
        <dbReference type="ChEBI" id="CHEBI:57262"/>
    </reaction>
</comment>
<feature type="region of interest" description="Disordered" evidence="13">
    <location>
        <begin position="927"/>
        <end position="953"/>
    </location>
</feature>
<feature type="compositionally biased region" description="Low complexity" evidence="13">
    <location>
        <begin position="293"/>
        <end position="309"/>
    </location>
</feature>
<dbReference type="GO" id="GO:0006869">
    <property type="term" value="P:lipid transport"/>
    <property type="evidence" value="ECO:0007669"/>
    <property type="project" value="UniProtKB-KW"/>
</dbReference>
<comment type="caution">
    <text evidence="14">The sequence shown here is derived from an EMBL/GenBank/DDBJ whole genome shotgun (WGS) entry which is preliminary data.</text>
</comment>
<dbReference type="PANTHER" id="PTHR13190">
    <property type="entry name" value="AUTOPHAGY-RELATED 2, ISOFORM A"/>
    <property type="match status" value="1"/>
</dbReference>
<evidence type="ECO:0000256" key="4">
    <source>
        <dbReference type="ARBA" id="ARBA00018070"/>
    </source>
</evidence>
<dbReference type="GO" id="GO:0061723">
    <property type="term" value="P:glycophagy"/>
    <property type="evidence" value="ECO:0007669"/>
    <property type="project" value="TreeGrafter"/>
</dbReference>
<feature type="region of interest" description="Disordered" evidence="13">
    <location>
        <begin position="283"/>
        <end position="387"/>
    </location>
</feature>
<dbReference type="Pfam" id="PF13329">
    <property type="entry name" value="ATG2_CAD"/>
    <property type="match status" value="2"/>
</dbReference>
<dbReference type="GO" id="GO:0005789">
    <property type="term" value="C:endoplasmic reticulum membrane"/>
    <property type="evidence" value="ECO:0007669"/>
    <property type="project" value="UniProtKB-SubCell"/>
</dbReference>
<evidence type="ECO:0000256" key="2">
    <source>
        <dbReference type="ARBA" id="ARBA00004623"/>
    </source>
</evidence>
<dbReference type="GO" id="GO:0034045">
    <property type="term" value="C:phagophore assembly site membrane"/>
    <property type="evidence" value="ECO:0007669"/>
    <property type="project" value="UniProtKB-SubCell"/>
</dbReference>
<dbReference type="GO" id="GO:0061908">
    <property type="term" value="C:phagophore"/>
    <property type="evidence" value="ECO:0007669"/>
    <property type="project" value="TreeGrafter"/>
</dbReference>
<dbReference type="Proteomes" id="UP000703269">
    <property type="component" value="Unassembled WGS sequence"/>
</dbReference>
<keyword evidence="7" id="KW-0072">Autophagy</keyword>
<comment type="similarity">
    <text evidence="3">Belongs to the ATG2 family.</text>
</comment>
<feature type="compositionally biased region" description="Basic residues" evidence="13">
    <location>
        <begin position="873"/>
        <end position="884"/>
    </location>
</feature>
<evidence type="ECO:0000256" key="11">
    <source>
        <dbReference type="ARBA" id="ARBA00024615"/>
    </source>
</evidence>
<keyword evidence="9" id="KW-0472">Membrane</keyword>
<evidence type="ECO:0000256" key="8">
    <source>
        <dbReference type="ARBA" id="ARBA00023055"/>
    </source>
</evidence>
<accession>A0A9P3G190</accession>
<name>A0A9P3G190_9APHY</name>
<proteinExistence type="inferred from homology"/>
<feature type="compositionally biased region" description="Polar residues" evidence="13">
    <location>
        <begin position="1646"/>
        <end position="1662"/>
    </location>
</feature>
<evidence type="ECO:0000256" key="3">
    <source>
        <dbReference type="ARBA" id="ARBA00009714"/>
    </source>
</evidence>
<feature type="compositionally biased region" description="Basic and acidic residues" evidence="13">
    <location>
        <begin position="827"/>
        <end position="837"/>
    </location>
</feature>
<evidence type="ECO:0000313" key="14">
    <source>
        <dbReference type="EMBL" id="GJE87153.1"/>
    </source>
</evidence>
<dbReference type="GO" id="GO:0034727">
    <property type="term" value="P:piecemeal microautophagy of the nucleus"/>
    <property type="evidence" value="ECO:0007669"/>
    <property type="project" value="TreeGrafter"/>
</dbReference>
<feature type="compositionally biased region" description="Low complexity" evidence="13">
    <location>
        <begin position="693"/>
        <end position="709"/>
    </location>
</feature>
<feature type="region of interest" description="Disordered" evidence="13">
    <location>
        <begin position="433"/>
        <end position="456"/>
    </location>
</feature>
<evidence type="ECO:0000256" key="7">
    <source>
        <dbReference type="ARBA" id="ARBA00023006"/>
    </source>
</evidence>
<evidence type="ECO:0000313" key="15">
    <source>
        <dbReference type="Proteomes" id="UP000703269"/>
    </source>
</evidence>
<feature type="region of interest" description="Disordered" evidence="13">
    <location>
        <begin position="1646"/>
        <end position="1676"/>
    </location>
</feature>
<dbReference type="GO" id="GO:0000422">
    <property type="term" value="P:autophagy of mitochondrion"/>
    <property type="evidence" value="ECO:0007669"/>
    <property type="project" value="TreeGrafter"/>
</dbReference>
<comment type="catalytic activity">
    <reaction evidence="11">
        <text>a 1,2-diacyl-sn-glycero-3-phosphoethanolamine(in) = a 1,2-diacyl-sn-glycero-3-phosphoethanolamine(out)</text>
        <dbReference type="Rhea" id="RHEA:38895"/>
        <dbReference type="ChEBI" id="CHEBI:64612"/>
    </reaction>
</comment>
<reference evidence="14 15" key="1">
    <citation type="submission" date="2021-08" db="EMBL/GenBank/DDBJ databases">
        <title>Draft Genome Sequence of Phanerochaete sordida strain YK-624.</title>
        <authorList>
            <person name="Mori T."/>
            <person name="Dohra H."/>
            <person name="Suzuki T."/>
            <person name="Kawagishi H."/>
            <person name="Hirai H."/>
        </authorList>
    </citation>
    <scope>NUCLEOTIDE SEQUENCE [LARGE SCALE GENOMIC DNA]</scope>
    <source>
        <strain evidence="14 15">YK-624</strain>
    </source>
</reference>
<dbReference type="GO" id="GO:0043495">
    <property type="term" value="F:protein-membrane adaptor activity"/>
    <property type="evidence" value="ECO:0007669"/>
    <property type="project" value="TreeGrafter"/>
</dbReference>
<evidence type="ECO:0000256" key="1">
    <source>
        <dbReference type="ARBA" id="ARBA00004406"/>
    </source>
</evidence>
<gene>
    <name evidence="14" type="ORF">PsYK624_032360</name>
</gene>
<dbReference type="InterPro" id="IPR026849">
    <property type="entry name" value="ATG2"/>
</dbReference>
<protein>
    <recommendedName>
        <fullName evidence="4">Autophagy-related protein 2</fullName>
    </recommendedName>
</protein>
<dbReference type="GO" id="GO:0000045">
    <property type="term" value="P:autophagosome assembly"/>
    <property type="evidence" value="ECO:0007669"/>
    <property type="project" value="TreeGrafter"/>
</dbReference>
<dbReference type="OrthoDB" id="18982at2759"/>
<evidence type="ECO:0000256" key="10">
    <source>
        <dbReference type="ARBA" id="ARBA00024479"/>
    </source>
</evidence>
<comment type="catalytic activity">
    <reaction evidence="12">
        <text>a 1,2-diacyl-sn-glycero-3-phosphocholine(in) = a 1,2-diacyl-sn-glycero-3-phosphocholine(out)</text>
        <dbReference type="Rhea" id="RHEA:38571"/>
        <dbReference type="ChEBI" id="CHEBI:57643"/>
    </reaction>
</comment>
<evidence type="ECO:0000256" key="9">
    <source>
        <dbReference type="ARBA" id="ARBA00023136"/>
    </source>
</evidence>
<keyword evidence="6" id="KW-0256">Endoplasmic reticulum</keyword>
<keyword evidence="15" id="KW-1185">Reference proteome</keyword>
<organism evidence="14 15">
    <name type="scientific">Phanerochaete sordida</name>
    <dbReference type="NCBI Taxonomy" id="48140"/>
    <lineage>
        <taxon>Eukaryota</taxon>
        <taxon>Fungi</taxon>
        <taxon>Dikarya</taxon>
        <taxon>Basidiomycota</taxon>
        <taxon>Agaricomycotina</taxon>
        <taxon>Agaricomycetes</taxon>
        <taxon>Polyporales</taxon>
        <taxon>Phanerochaetaceae</taxon>
        <taxon>Phanerochaete</taxon>
    </lineage>
</organism>
<sequence>MSWWTPSWFPTLPSIEFSLPSSIQKRFFSFGLRRVLGHFLKPGQLDTQQIDSQIGSGFVQVRDVELDNAAINALLVGLPLQLHDGSVGKVTARIPWPNPLTSVIGLSLESLHLTFVLTASPSQGRRHPSSSVLAESVASAAESFMHEELDASEEASLRDSVHSELEDSVFTMDNVPGGLDPFLSEEGSHVEGDPPGVSIFASLIERLLARLEVDSTDLKITLVHPGRASFTFTVASIRYRTNVNDTLPTDTAPGLQASPEHSATPFGVAHTVSISSVTVTSRCLRPLSPPPTASRASPTTSISTASPTAQEPQPSLRPSSPYSDSSDYDEDTNLLMSQSLATLPPRPLSPSSSVASSMYESAISTSPANQSRTMAREETRPYDPPGEITVDHGLRDAKTSARSQPALNIAVREIEDEMLLSFGHEPITIRLWTPSPARREPSNTHPSSRTRPPAAANVRRDVGAMKLDITIGVVAVALKARHIRSMLEIGDLWSSHPPVVSSRSNDSSQAGSSHSQRVDATLRLRGIVACLLPGKPPSDLAEYFNYPLAPPRLPHGFARLHLEELCAAVSVHPTSSSADIRPAAALYGGITVTARLSLSELSAFAFMYSPHHAGGTELAAIPLLITDPNLPYQYDGSHIYPDLRHADIEARLPAFDIVDWTDPVHWSSSARISAWRTRKQHAPSSPIPESPKSRLSSSPSNPRESTPTSRQSARTPSQPAVVVKLTITTAPLGRRGHRKGKDPENGLDIDVDISPLHVFLDASHILGDGSTSEHSEVLSFLDVLSSNTSEVTGSHHDEDNIEDEDEGDEETDTPPGTPRARQRQSNRRREREREEERRRLERLVLEDLELGFDYSQPAQAVKGGIRDVTPTRPSRKKASTKKTARVSMACKVPMVRLEVRAAPRTSRPPRSGAVVLDIHGLCVSSGKQANTAERGPRFADTADGDSQSPRAIEDSTAAALASAQWDRLVFAYSMVGGSKAKTVLSLGPLPPRADSDAPLLGSPPTPILSRPAPRPCIIVAQGTSSTEQRQLTSLVLTVDIPSVFVKPSKDTVDGLQLWADDVSRLAENAFTSQPASADSSRDPSLIGSRFFSKSRRSASDSISTVSAQRSDATKETIIKVAIGGVAVSVDLPRGNSGGGSTRPFNLMASDVDVLLEVKPEGKEETVITVGIMDMNILETSYDGTILPLLCLTSPRDETNDTQALLKLRFTSFVVANTTAKESRIKLTLFGVTYTLYPDLQWISDLAEFAKAPPGVFESVVPSERTHLSLKVVDTSVRALCPKFPGAMVLHLGETDFSTTMIGNSPETSFRLAIQTLSLFLIDDIGSLHEDSSGRVLSRLSRTAGGIWKSLGYALITELSVFDLAFVNQTDVSPPAVKIVINRGSLRLHLCADTGTALGAFISDFMSLFAVRSDPSVEIPKRRREPTAIASPVSSSKDLLASLDEQAFLQRVPEVGPAPDMVEDDLPSNLEYLDDSFSATAGLKVLDDDESDEFYPQDPNSTGDQTGVIATYGGETIRLLDPEGLHPVQHYFDTLPPDSADESSQYGETVLKVRAHNVDVTVFLYDGYDWARTRRIIEEETREMKRKLARIRQLLASGQTPDPSVEETNTLLFNSVYIGLEHNVDELDRGALMEAIDQELSDDLETASQSSWQSFKPPQQRSPGGTEGHLKRSRRALTRSKGPNIEFRLQGLDAEADNYKADPSLASRILVTIRDAEILDHIKTSTWSKFLTSLRTDARGNVRETDSNMVRVELRKVYPVQGNTTEEARLRAKILPLRLHVDQDALDFMKKFFSFKDPDSLPAQPIDPADDFFFQQVEVFPVDIKLDYKPRRVDYRALRDGRTIELMNFFHFDGSKMTLRHITLTGITGWAKVGDLLNDLWTPDVKATQLVDVISGVSPIRSVVNVGSGVADLVLLPISQYKKDGRVLRGLQKGSTAFVKSTAIEAIKLGARLATGTQVILEQAEHVIGGQFHDPIMAEALSLPSGYRALGDEFDEDPESEEPISRYADQPANVKEGVVSAYHSLRRNFNSAAQTILAVPMEVYERSGNEGAVKAVVRAVPIAVLRPMIGASEAVSKTLLGLHNTLDPNVRAENEAKYKQR</sequence>
<evidence type="ECO:0000256" key="13">
    <source>
        <dbReference type="SAM" id="MobiDB-lite"/>
    </source>
</evidence>
<dbReference type="GO" id="GO:0032266">
    <property type="term" value="F:phosphatidylinositol-3-phosphate binding"/>
    <property type="evidence" value="ECO:0007669"/>
    <property type="project" value="TreeGrafter"/>
</dbReference>
<dbReference type="GO" id="GO:0061709">
    <property type="term" value="P:reticulophagy"/>
    <property type="evidence" value="ECO:0007669"/>
    <property type="project" value="TreeGrafter"/>
</dbReference>
<feature type="compositionally biased region" description="Low complexity" evidence="13">
    <location>
        <begin position="339"/>
        <end position="364"/>
    </location>
</feature>
<feature type="compositionally biased region" description="Acidic residues" evidence="13">
    <location>
        <begin position="799"/>
        <end position="812"/>
    </location>
</feature>